<proteinExistence type="predicted"/>
<dbReference type="EMBL" id="JAUHJS010000003">
    <property type="protein sequence ID" value="MDN4165467.1"/>
    <property type="molecule type" value="Genomic_DNA"/>
</dbReference>
<evidence type="ECO:0000313" key="2">
    <source>
        <dbReference type="Proteomes" id="UP001168552"/>
    </source>
</evidence>
<sequence length="399" mass="46001">MLEWIKNTILQFNEITSLHIHTYPDGQVVYYGCTVKKKGDEILITSSFEHTDISKTVGAIPVNKPIYLTIDGRGVLHKQVVTRPIKIENVLPQTKLQDFYIQQYLEEGRDYISLIRKETLNSILSPFANFYIAGIYLGPFSVLSHSDWLLNSERSIQTIGVKIGSIDLQKNLEFNQQRPSGSFQLGDETYPNASLIPFATALLHWFNKNTIQFIGNESYNLLAHNALDKILAKKFSRWALLILFTIAFSNALFYMSNHSQYQESYFEFQSFQEIYQQHAQLTKEIEEIERFRQVVGFRTSETPFFYRIDQIAHSVPSEISLTSLTLHPLDPIAKQRDRKLAFKSNTVVIKGACSNALYVNKWIETLEDMPWVTTVSGSKYKYDSFKQIGIFEFTLLVKP</sequence>
<evidence type="ECO:0000313" key="1">
    <source>
        <dbReference type="EMBL" id="MDN4165467.1"/>
    </source>
</evidence>
<organism evidence="1 2">
    <name type="scientific">Shiella aurantiaca</name>
    <dbReference type="NCBI Taxonomy" id="3058365"/>
    <lineage>
        <taxon>Bacteria</taxon>
        <taxon>Pseudomonadati</taxon>
        <taxon>Bacteroidota</taxon>
        <taxon>Cytophagia</taxon>
        <taxon>Cytophagales</taxon>
        <taxon>Shiellaceae</taxon>
        <taxon>Shiella</taxon>
    </lineage>
</organism>
<gene>
    <name evidence="1" type="ORF">QWY31_08145</name>
</gene>
<protein>
    <submittedName>
        <fullName evidence="1">Uncharacterized protein</fullName>
    </submittedName>
</protein>
<dbReference type="Proteomes" id="UP001168552">
    <property type="component" value="Unassembled WGS sequence"/>
</dbReference>
<comment type="caution">
    <text evidence="1">The sequence shown here is derived from an EMBL/GenBank/DDBJ whole genome shotgun (WGS) entry which is preliminary data.</text>
</comment>
<reference evidence="1" key="1">
    <citation type="submission" date="2023-06" db="EMBL/GenBank/DDBJ databases">
        <title>Cytophagales bacterium Strain LB-30, isolated from soil.</title>
        <authorList>
            <person name="Liu B."/>
        </authorList>
    </citation>
    <scope>NUCLEOTIDE SEQUENCE</scope>
    <source>
        <strain evidence="1">LB-30</strain>
    </source>
</reference>
<name>A0ABT8F4U4_9BACT</name>
<keyword evidence="2" id="KW-1185">Reference proteome</keyword>
<dbReference type="RefSeq" id="WP_320003992.1">
    <property type="nucleotide sequence ID" value="NZ_JAUHJS010000003.1"/>
</dbReference>
<accession>A0ABT8F4U4</accession>